<evidence type="ECO:0000256" key="1">
    <source>
        <dbReference type="ARBA" id="ARBA00007271"/>
    </source>
</evidence>
<evidence type="ECO:0000256" key="11">
    <source>
        <dbReference type="RuleBase" id="RU003651"/>
    </source>
</evidence>
<keyword evidence="6" id="KW-0744">Spermatogenesis</keyword>
<dbReference type="GO" id="GO:0048477">
    <property type="term" value="P:oogenesis"/>
    <property type="evidence" value="ECO:0007669"/>
    <property type="project" value="UniProtKB-KW"/>
</dbReference>
<dbReference type="InterPro" id="IPR003593">
    <property type="entry name" value="AAA+_ATPase"/>
</dbReference>
<dbReference type="OrthoDB" id="10042665at2759"/>
<dbReference type="Pfam" id="PF23563">
    <property type="entry name" value="TRIP13_N"/>
    <property type="match status" value="1"/>
</dbReference>
<gene>
    <name evidence="15" type="primary">TRIP13</name>
</gene>
<dbReference type="RefSeq" id="XP_007520614.1">
    <property type="nucleotide sequence ID" value="XM_007520552.3"/>
</dbReference>
<evidence type="ECO:0000256" key="10">
    <source>
        <dbReference type="ARBA" id="ARBA00032461"/>
    </source>
</evidence>
<dbReference type="CTD" id="9319"/>
<proteinExistence type="inferred from homology"/>
<dbReference type="GO" id="GO:0007131">
    <property type="term" value="P:reciprocal meiotic recombination"/>
    <property type="evidence" value="ECO:0007669"/>
    <property type="project" value="UniProtKB-UniRule"/>
</dbReference>
<feature type="domain" description="AAA+ ATPase" evidence="13">
    <location>
        <begin position="170"/>
        <end position="322"/>
    </location>
</feature>
<dbReference type="InterPro" id="IPR001270">
    <property type="entry name" value="ClpA/B"/>
</dbReference>
<dbReference type="GO" id="GO:0016887">
    <property type="term" value="F:ATP hydrolysis activity"/>
    <property type="evidence" value="ECO:0007669"/>
    <property type="project" value="InterPro"/>
</dbReference>
<evidence type="ECO:0000256" key="3">
    <source>
        <dbReference type="ARBA" id="ARBA00022741"/>
    </source>
</evidence>
<evidence type="ECO:0000256" key="8">
    <source>
        <dbReference type="ARBA" id="ARBA00023254"/>
    </source>
</evidence>
<dbReference type="PRINTS" id="PR00300">
    <property type="entry name" value="CLPPROTEASEA"/>
</dbReference>
<comment type="similarity">
    <text evidence="1 12">Belongs to the AAA ATPase family. PCH2 subfamily.</text>
</comment>
<comment type="subcellular location">
    <subcellularLocation>
        <location evidence="12">Nucleus</location>
    </subcellularLocation>
</comment>
<dbReference type="GO" id="GO:0005634">
    <property type="term" value="C:nucleus"/>
    <property type="evidence" value="ECO:0007669"/>
    <property type="project" value="UniProtKB-SubCell"/>
</dbReference>
<protein>
    <recommendedName>
        <fullName evidence="2 12">Pachytene checkpoint protein 2 homolog</fullName>
        <shortName evidence="12">TR-interacting protein 13</shortName>
        <shortName evidence="12">TRIP-13</shortName>
    </recommendedName>
    <alternativeName>
        <fullName evidence="9 12">Thyroid hormone receptor interactor 13</fullName>
    </alternativeName>
    <alternativeName>
        <fullName evidence="10 12">Thyroid receptor-interacting protein 13</fullName>
    </alternativeName>
</protein>
<dbReference type="eggNOG" id="KOG0744">
    <property type="taxonomic scope" value="Eukaryota"/>
</dbReference>
<dbReference type="GO" id="GO:0007283">
    <property type="term" value="P:spermatogenesis"/>
    <property type="evidence" value="ECO:0007669"/>
    <property type="project" value="UniProtKB-UniRule"/>
</dbReference>
<evidence type="ECO:0000256" key="4">
    <source>
        <dbReference type="ARBA" id="ARBA00022782"/>
    </source>
</evidence>
<dbReference type="InterPro" id="IPR003960">
    <property type="entry name" value="ATPase_AAA_CS"/>
</dbReference>
<evidence type="ECO:0000256" key="7">
    <source>
        <dbReference type="ARBA" id="ARBA00022943"/>
    </source>
</evidence>
<dbReference type="GO" id="GO:0051598">
    <property type="term" value="P:meiotic recombination checkpoint signaling"/>
    <property type="evidence" value="ECO:0007669"/>
    <property type="project" value="TreeGrafter"/>
</dbReference>
<evidence type="ECO:0000313" key="14">
    <source>
        <dbReference type="Proteomes" id="UP001652624"/>
    </source>
</evidence>
<sequence length="435" mass="48526">MDDAVGDLKQALPCVGDGPAVHVEVLQRAASTAKRDDVKLAVRKLLDRHSIVFGDYTWTEFDDPFLARHVRSVAIVDTELKAKAPQPIDLSAGAVLHVFQLNEDGPSSENLEEETESIVAASHWVLPAAEFHGLWDSLVYDVDVKAHLLDYVMTALLFSDKSVDSNLITWNRVVLLHGPPGTGKTSLCKALAQKLTIRLSGRYRYGQLVEINSHSLFSKWFSESGKLVTKMFQKIQDLIDDKDALVFVLIDEVESLTAARNACRAGTEPSDAIRVVNAVLTQIDQIKRHSNVVILTTSNITERIDLAFVDRADIRQYIGPPSAAAIFRILLSCLDELMKCQIIYPRQQLLTLRELEMIGFVENNVSRLSLLLRQISRKSEGLSGRVLRKLPFLAHALYVQAPTVPLEGFLQALSLAVDKQFEEREELSCFKRLSA</sequence>
<evidence type="ECO:0000256" key="9">
    <source>
        <dbReference type="ARBA" id="ARBA00031008"/>
    </source>
</evidence>
<dbReference type="AlphaFoldDB" id="A0A1S2ZK74"/>
<keyword evidence="12" id="KW-0539">Nucleus</keyword>
<keyword evidence="8 12" id="KW-0469">Meiosis</keyword>
<evidence type="ECO:0000256" key="6">
    <source>
        <dbReference type="ARBA" id="ARBA00022871"/>
    </source>
</evidence>
<keyword evidence="7" id="KW-0896">Oogenesis</keyword>
<dbReference type="Pfam" id="PF00004">
    <property type="entry name" value="AAA"/>
    <property type="match status" value="1"/>
</dbReference>
<dbReference type="SMART" id="SM00382">
    <property type="entry name" value="AAA"/>
    <property type="match status" value="1"/>
</dbReference>
<comment type="function">
    <text evidence="12">Plays a key role in chromosome recombination and chromosome structure development during meiosis. Required at early steps in meiotic recombination that leads to non-crossovers pathways. Also needed for efficient completion of homologous synapsis by influencing crossover distribution along the chromosomes affecting both crossovers and non-crossovers pathways.</text>
</comment>
<accession>A0A1S2ZK74</accession>
<dbReference type="Proteomes" id="UP001652624">
    <property type="component" value="Chromosome 5"/>
</dbReference>
<dbReference type="InterPro" id="IPR044539">
    <property type="entry name" value="Pch2-like"/>
</dbReference>
<evidence type="ECO:0000259" key="13">
    <source>
        <dbReference type="SMART" id="SM00382"/>
    </source>
</evidence>
<dbReference type="Pfam" id="PF23242">
    <property type="entry name" value="AAA_lid_TRIP13_C"/>
    <property type="match status" value="1"/>
</dbReference>
<organism evidence="14 15">
    <name type="scientific">Erinaceus europaeus</name>
    <name type="common">Western European hedgehog</name>
    <dbReference type="NCBI Taxonomy" id="9365"/>
    <lineage>
        <taxon>Eukaryota</taxon>
        <taxon>Metazoa</taxon>
        <taxon>Chordata</taxon>
        <taxon>Craniata</taxon>
        <taxon>Vertebrata</taxon>
        <taxon>Euteleostomi</taxon>
        <taxon>Mammalia</taxon>
        <taxon>Eutheria</taxon>
        <taxon>Laurasiatheria</taxon>
        <taxon>Eulipotyphla</taxon>
        <taxon>Erinaceidae</taxon>
        <taxon>Erinaceinae</taxon>
        <taxon>Erinaceus</taxon>
    </lineage>
</organism>
<evidence type="ECO:0000256" key="12">
    <source>
        <dbReference type="RuleBase" id="RU369050"/>
    </source>
</evidence>
<dbReference type="GO" id="GO:0005524">
    <property type="term" value="F:ATP binding"/>
    <property type="evidence" value="ECO:0007669"/>
    <property type="project" value="UniProtKB-KW"/>
</dbReference>
<keyword evidence="14" id="KW-1185">Reference proteome</keyword>
<evidence type="ECO:0000256" key="2">
    <source>
        <dbReference type="ARBA" id="ARBA00022364"/>
    </source>
</evidence>
<dbReference type="GeneID" id="103111277"/>
<dbReference type="InterPro" id="IPR027417">
    <property type="entry name" value="P-loop_NTPase"/>
</dbReference>
<dbReference type="PANTHER" id="PTHR45991">
    <property type="entry name" value="PACHYTENE CHECKPOINT PROTEIN 2"/>
    <property type="match status" value="1"/>
</dbReference>
<dbReference type="GO" id="GO:0005694">
    <property type="term" value="C:chromosome"/>
    <property type="evidence" value="ECO:0007669"/>
    <property type="project" value="TreeGrafter"/>
</dbReference>
<dbReference type="FunFam" id="3.40.50.300:FF:000662">
    <property type="entry name" value="Pachytene checkpoint protein 2 homolog"/>
    <property type="match status" value="1"/>
</dbReference>
<keyword evidence="3 11" id="KW-0547">Nucleotide-binding</keyword>
<dbReference type="Gene3D" id="3.40.50.300">
    <property type="entry name" value="P-loop containing nucleotide triphosphate hydrolases"/>
    <property type="match status" value="1"/>
</dbReference>
<dbReference type="InterPro" id="IPR003959">
    <property type="entry name" value="ATPase_AAA_core"/>
</dbReference>
<evidence type="ECO:0000256" key="5">
    <source>
        <dbReference type="ARBA" id="ARBA00022840"/>
    </source>
</evidence>
<reference evidence="15" key="1">
    <citation type="submission" date="2025-08" db="UniProtKB">
        <authorList>
            <consortium name="RefSeq"/>
        </authorList>
    </citation>
    <scope>IDENTIFICATION</scope>
</reference>
<dbReference type="SUPFAM" id="SSF52540">
    <property type="entry name" value="P-loop containing nucleoside triphosphate hydrolases"/>
    <property type="match status" value="1"/>
</dbReference>
<name>A0A1S2ZK74_ERIEU</name>
<dbReference type="InterPro" id="IPR058249">
    <property type="entry name" value="Pch2_C"/>
</dbReference>
<comment type="subunit">
    <text evidence="12">Specifically interacts with the ligand binding domain of the thyroid receptor (TR). This interaction does not require the presence of thyroid hormone for its interaction. Interacts with proteasome subunit PSMA8; to participate in meiosis progression during spermatogenesis.</text>
</comment>
<dbReference type="PANTHER" id="PTHR45991:SF1">
    <property type="entry name" value="PACHYTENE CHECKPOINT PROTEIN 2 HOMOLOG"/>
    <property type="match status" value="1"/>
</dbReference>
<keyword evidence="4" id="KW-0221">Differentiation</keyword>
<dbReference type="PROSITE" id="PS00674">
    <property type="entry name" value="AAA"/>
    <property type="match status" value="1"/>
</dbReference>
<evidence type="ECO:0000313" key="15">
    <source>
        <dbReference type="RefSeq" id="XP_007520614.1"/>
    </source>
</evidence>
<dbReference type="STRING" id="9365.ENSEEUP00000000479"/>
<keyword evidence="5 11" id="KW-0067">ATP-binding</keyword>
<dbReference type="GO" id="GO:0042802">
    <property type="term" value="F:identical protein binding"/>
    <property type="evidence" value="ECO:0007669"/>
    <property type="project" value="UniProtKB-ARBA"/>
</dbReference>
<dbReference type="CDD" id="cd19508">
    <property type="entry name" value="RecA-like_Pch2-like"/>
    <property type="match status" value="1"/>
</dbReference>
<dbReference type="InParanoid" id="A0A1S2ZK74"/>